<accession>X6MVI2</accession>
<proteinExistence type="predicted"/>
<name>X6MVI2_RETFI</name>
<reference evidence="1 2" key="1">
    <citation type="journal article" date="2013" name="Curr. Biol.">
        <title>The Genome of the Foraminiferan Reticulomyxa filosa.</title>
        <authorList>
            <person name="Glockner G."/>
            <person name="Hulsmann N."/>
            <person name="Schleicher M."/>
            <person name="Noegel A.A."/>
            <person name="Eichinger L."/>
            <person name="Gallinger C."/>
            <person name="Pawlowski J."/>
            <person name="Sierra R."/>
            <person name="Euteneuer U."/>
            <person name="Pillet L."/>
            <person name="Moustafa A."/>
            <person name="Platzer M."/>
            <person name="Groth M."/>
            <person name="Szafranski K."/>
            <person name="Schliwa M."/>
        </authorList>
    </citation>
    <scope>NUCLEOTIDE SEQUENCE [LARGE SCALE GENOMIC DNA]</scope>
</reference>
<organism evidence="1 2">
    <name type="scientific">Reticulomyxa filosa</name>
    <dbReference type="NCBI Taxonomy" id="46433"/>
    <lineage>
        <taxon>Eukaryota</taxon>
        <taxon>Sar</taxon>
        <taxon>Rhizaria</taxon>
        <taxon>Retaria</taxon>
        <taxon>Foraminifera</taxon>
        <taxon>Monothalamids</taxon>
        <taxon>Reticulomyxidae</taxon>
        <taxon>Reticulomyxa</taxon>
    </lineage>
</organism>
<feature type="non-terminal residue" evidence="1">
    <location>
        <position position="212"/>
    </location>
</feature>
<sequence length="212" mass="24020">RKLFVVLHTIFRKGSKYVYIWSPCEIRNLTSAPLQIRIQYDGDALRSAQIREKTKFDLATLKATKDFGIIQAGESVPVPLSIDPKYIDIQFAPQRAEGWTFTKSKSVAKMIETSTTCRVTSRCLAASLSSTTSSLKSSSAKSSTRNELVESFFMWPKLSKDLITVMIQTPLVVVNLFPFEIVVHLKIEGHFDWQQKIEPNETKHVLSDFSKT</sequence>
<dbReference type="EMBL" id="ASPP01016601">
    <property type="protein sequence ID" value="ETO17447.1"/>
    <property type="molecule type" value="Genomic_DNA"/>
</dbReference>
<protein>
    <submittedName>
        <fullName evidence="1">Uncharacterized protein</fullName>
    </submittedName>
</protein>
<gene>
    <name evidence="1" type="ORF">RFI_19875</name>
</gene>
<feature type="non-terminal residue" evidence="1">
    <location>
        <position position="1"/>
    </location>
</feature>
<keyword evidence="2" id="KW-1185">Reference proteome</keyword>
<comment type="caution">
    <text evidence="1">The sequence shown here is derived from an EMBL/GenBank/DDBJ whole genome shotgun (WGS) entry which is preliminary data.</text>
</comment>
<dbReference type="Proteomes" id="UP000023152">
    <property type="component" value="Unassembled WGS sequence"/>
</dbReference>
<evidence type="ECO:0000313" key="1">
    <source>
        <dbReference type="EMBL" id="ETO17447.1"/>
    </source>
</evidence>
<dbReference type="AlphaFoldDB" id="X6MVI2"/>
<evidence type="ECO:0000313" key="2">
    <source>
        <dbReference type="Proteomes" id="UP000023152"/>
    </source>
</evidence>